<organism evidence="1 2">
    <name type="scientific">Anoxybacterium hadale</name>
    <dbReference type="NCBI Taxonomy" id="3408580"/>
    <lineage>
        <taxon>Bacteria</taxon>
        <taxon>Bacillati</taxon>
        <taxon>Bacillota</taxon>
        <taxon>Clostridia</taxon>
        <taxon>Peptostreptococcales</taxon>
        <taxon>Anaerovoracaceae</taxon>
        <taxon>Anoxybacterium</taxon>
    </lineage>
</organism>
<sequence length="268" mass="27516">MYTAFMILIIMVVVGLIFGLILAVANKKFAIESNPLIHLVEEALPKGQCGACGYAGCIAYAEAVVTDPDVSPSLCIPGKAVVAKMVAELTGKAAAEVEPRVARIKCGGSADKAVNAFRYSGIQDCVAANYTQGGHKGCKYGCLGFGTCVKACPFDALEMGANGLPVVNQKLCTGCGACETACPKKVIAMQPLGAKVTVDCSSKDKGAAARKLCASACIACGLCVKNCPHGAAKMEDNLAVVDPHICETICSEATCTAKCPTGAILKLI</sequence>
<gene>
    <name evidence="1" type="ORF">FRZ06_12790</name>
</gene>
<evidence type="ECO:0000313" key="1">
    <source>
        <dbReference type="EMBL" id="QOX64152.1"/>
    </source>
</evidence>
<evidence type="ECO:0000313" key="2">
    <source>
        <dbReference type="Proteomes" id="UP000594014"/>
    </source>
</evidence>
<dbReference type="EMBL" id="CP042469">
    <property type="protein sequence ID" value="QOX64152.1"/>
    <property type="molecule type" value="Genomic_DNA"/>
</dbReference>
<accession>A0ACD1ACK1</accession>
<dbReference type="Proteomes" id="UP000594014">
    <property type="component" value="Chromosome"/>
</dbReference>
<protein>
    <submittedName>
        <fullName evidence="1">Fe-S cluster domain-containing protein</fullName>
    </submittedName>
</protein>
<keyword evidence="2" id="KW-1185">Reference proteome</keyword>
<name>A0ACD1ACK1_9FIRM</name>
<reference evidence="1" key="1">
    <citation type="submission" date="2019-08" db="EMBL/GenBank/DDBJ databases">
        <title>Genome sequence of Clostridiales bacterium MT110.</title>
        <authorList>
            <person name="Cao J."/>
        </authorList>
    </citation>
    <scope>NUCLEOTIDE SEQUENCE</scope>
    <source>
        <strain evidence="1">MT110</strain>
    </source>
</reference>
<proteinExistence type="predicted"/>